<feature type="transmembrane region" description="Helical" evidence="1">
    <location>
        <begin position="2281"/>
        <end position="2305"/>
    </location>
</feature>
<gene>
    <name evidence="3" type="ORF">PPENT_87.1.T0110261</name>
</gene>
<dbReference type="SMART" id="SM00710">
    <property type="entry name" value="PbH1"/>
    <property type="match status" value="8"/>
</dbReference>
<feature type="transmembrane region" description="Helical" evidence="1">
    <location>
        <begin position="2330"/>
        <end position="2352"/>
    </location>
</feature>
<name>A0A8S1STA7_9CILI</name>
<keyword evidence="4" id="KW-1185">Reference proteome</keyword>
<reference evidence="3" key="1">
    <citation type="submission" date="2021-01" db="EMBL/GenBank/DDBJ databases">
        <authorList>
            <consortium name="Genoscope - CEA"/>
            <person name="William W."/>
        </authorList>
    </citation>
    <scope>NUCLEOTIDE SEQUENCE</scope>
</reference>
<accession>A0A8S1STA7</accession>
<protein>
    <submittedName>
        <fullName evidence="3">Uncharacterized protein</fullName>
    </submittedName>
</protein>
<evidence type="ECO:0000313" key="3">
    <source>
        <dbReference type="EMBL" id="CAD8142636.1"/>
    </source>
</evidence>
<evidence type="ECO:0000256" key="1">
    <source>
        <dbReference type="SAM" id="Phobius"/>
    </source>
</evidence>
<dbReference type="PANTHER" id="PTHR11319">
    <property type="entry name" value="G PROTEIN-COUPLED RECEPTOR-RELATED"/>
    <property type="match status" value="1"/>
</dbReference>
<sequence length="2641" mass="304352">MNLLLFITLIKTCYNQAVDTYLKIGCIDVVNGDCVKLCNLGLFDCDDQQNLICEYGYFNYQSTCVQCPKQNLHDDSVIYCGDCIENSKTWQNNRQCTYDFIIEDDDRTNGAYIKRVNDYSELYVIGIATTQLLWNKPISRDTTRQFETQICSGCNTICTSASNPFCNTFSNEVDLLVKGITCLDGYFFLNGVCVACGINCIQCKDRYQCIECYSGYFLNDLVCDKCQSNCLDCIKSIQESTIKCYSCLNPYIISIDRSVCESCGDSCLRCEYVSYDQLTKYKYITRDNVDPAHDDINKYVKRCRQCEGNNLIDYKGQDCVQCQIKDCLKCYYTITISGVTRSTLDLDFKPLQPQEQASKQLCYLCASGTSLSPDMSSCLPQAPSIPVLDCLYYGSSNNQCQQCQNNKILDFDNNICKSDFCFTQIKFCLNCYQYRITYITEFKTFYHCTKCEDNYYPDFFTGKCVQCPNHCSSCWQYSQTYNFTLYNEIPNIIQNRKIYYLDGAINIYCSECDDGFQLYNNQCLGCTSNCMIPTTGIVTQKSSCLYKSKYALCSQCYEPIYQKSLVSDLTECQECPNYCLACNERQQSQFPNKYFNPSSQILQKYSRSCYKLQTLIGSSVVIHYNSYLNMPISCNTDWPCRHQFDIDVTLFCSINDYLQQLTISPQNSKYYYDLATFYTTKSEDIATIKFSNLETLVFYEYLNTLPLEILNLNLKIKGDTQNKCTFSKSTTILTQFHENIFSLTDFKFTIMSYSTDPLDLYIDGKFTLSNYPNIVIQNIRLYTLQSQFIFNLDLCSNLFLNNVLFQKSSPTDIQILLQNLDKLDMQDVTFDNFTGINDVISFSPTKQIIMKNVVFNSLKLNKMYLIEMYPQTYITMNNIKISNSIFLEFYFIGDLEPNDELIGYTIINGLEIINNTFNNSFIFKTSNSEKFQLNQFQFKDNLIYESNLIISNHFIFSNALIYNNSFGIGASLLGTSDEIDEKQLYTLVQSNFSYVQIINNTCYQSLITIKSPFNQKYNVINIKINSLFIDQIETSIGGTPLIQIKEVGYVQINNLIIKNLLKVTGLEIKQIHWVQINQFQCESGDQNTQMPIQENCFSEKEYNTYCLHIEEFDRGVYLQNGIIKKQFNVDSSLIYIKSFHYLTKNTESIPELDSSKFFFGYRNELIQLENIKFYNNTLAILDPQIKIASIVIDSTQRQKVILNNLIFIGNHLHQIPPSVNVDLVTCILIDSPLADVIITNSNFIDNRATKSILGLIKFIVDSVKLNSVKMEDTNVIQVYYADILEQHQLFSQDPKIEKQNIQNYFEIQSFGSNMYFDCDNISISNLIINNSVGLDGAGMFIVGSENLIIQMSDIVMKNLICSLEYDTLGCGIYINTQVSTLFLFIQNMIMDKIIAYQGAGIYILSSQLQIEVIIKDSIFHQCQSLDSQVFYFKQQTFTNTIPSILFENCTIYNNHYANYLLNIITLRSLIEYDARVEDQNQLIYIDYATVTIINCLFTNISFTTILKLQNIIQLNILNTNINNVSIGLSKLINLEFYSQVGHISISGLIIQNVYPYPQWDQQYLEYVESLFNNQVDTSTVAEQIEQQQLYKCTYPIMSSYVVNLGTISYDIDTSIISRNPVEYSKFNTTLYTYYIEYEDTSLMTFMYSQHIINNDINSYPALLYLQDVDFMNENSSINSHSIFINKLLISYIICGHCNYGLIYINNINTKANKSIVLNEVNCLNNIIDQYGCINLKGQTTTDVLNKNIYTIVVENSNLIHNQADFGAGLTVINASLILKNSTFYDNTATSIGGAILFSQSNKQIYMEEVTIQGNKADIAGGIYMNGQSLPNQNVIIQGNTGRSLIEEIPQHLSISMIKGVILPTQVFDTNIDVLSLTLNLPSGQSISSYKLYYHPTQEQIPYDWIFRIINLDKNYNPILTASLTDTCNITGRIQDSQNFDKNLKFLSNFTQPSLISFNDESFNLDNLIITFDPYLSEQYYLQLQFQCSTIKLPIDPYPYQSFNTNYALYLNLRTLPCQLGEAYTSQKCQVCGKGQYALTTNQVICTNMDVSSMETVTPVRIKLYSGYWRYDNDKVENCYNLQENCNGGWIPGNPSCYTGHMGALCESCDIYGVRGEQHSISTKYKCGQCSQTKSNNSLTIAAICIFTLLQMILSVRGNFQMIENFIKEQVLYSIGVRVNTTQANLSILIKIVVNYFQIISALGTFRISIPTDLISSVDIVANPTQSMAYSLDCFLIEIAITEILYFRMIWALVMPLIYLLIFFLGYFLGVITTLLPARMNIIYTTFIYMFIYLQPTLIGGFIALLSSRTLGGVEFVQSDVQYLYESSTHYFWMVIFAGPNIFCWGALFPYIFMHLIRRNNQTLRTIETRRKYGYFYNEYTQHAYLWEFVKIFEKQFVLMALTYYEDTVIIKGLMVFLIVFIYGILSFEFQPYQSKRLNYIDQMSSAVCVLSLCLGVLIKASQSENMEYLQFIMFSIIGILNMLFLLILLYEVFRGYIDKFESHIDKIRDIISKKYPHLQKYQWIRKFLINRGELKKRIKMLWSHLRYQTHQGIKRRRKDKNLPLFEMKLIIQDSEKEMDHSRIESRVESKANSRLSVIDINQEELMNLANFSSLQAKTPEIQKIYPLESQKSITQLTKKRI</sequence>
<evidence type="ECO:0000313" key="4">
    <source>
        <dbReference type="Proteomes" id="UP000689195"/>
    </source>
</evidence>
<dbReference type="PANTHER" id="PTHR11319:SF35">
    <property type="entry name" value="OUTER MEMBRANE PROTEIN PMPC-RELATED"/>
    <property type="match status" value="1"/>
</dbReference>
<proteinExistence type="predicted"/>
<feature type="transmembrane region" description="Helical" evidence="1">
    <location>
        <begin position="2470"/>
        <end position="2490"/>
    </location>
</feature>
<feature type="transmembrane region" description="Helical" evidence="1">
    <location>
        <begin position="2439"/>
        <end position="2458"/>
    </location>
</feature>
<dbReference type="EMBL" id="CAJJDO010000011">
    <property type="protein sequence ID" value="CAD8142636.1"/>
    <property type="molecule type" value="Genomic_DNA"/>
</dbReference>
<dbReference type="InterPro" id="IPR006626">
    <property type="entry name" value="PbH1"/>
</dbReference>
<feature type="transmembrane region" description="Helical" evidence="1">
    <location>
        <begin position="2253"/>
        <end position="2275"/>
    </location>
</feature>
<keyword evidence="1" id="KW-1133">Transmembrane helix</keyword>
<dbReference type="OrthoDB" id="292938at2759"/>
<comment type="caution">
    <text evidence="3">The sequence shown here is derived from an EMBL/GenBank/DDBJ whole genome shotgun (WGS) entry which is preliminary data.</text>
</comment>
<keyword evidence="2" id="KW-0732">Signal</keyword>
<evidence type="ECO:0000256" key="2">
    <source>
        <dbReference type="SAM" id="SignalP"/>
    </source>
</evidence>
<feature type="chain" id="PRO_5035891984" evidence="2">
    <location>
        <begin position="18"/>
        <end position="2641"/>
    </location>
</feature>
<keyword evidence="1" id="KW-0812">Transmembrane</keyword>
<dbReference type="Proteomes" id="UP000689195">
    <property type="component" value="Unassembled WGS sequence"/>
</dbReference>
<keyword evidence="1" id="KW-0472">Membrane</keyword>
<feature type="signal peptide" evidence="2">
    <location>
        <begin position="1"/>
        <end position="17"/>
    </location>
</feature>
<organism evidence="3 4">
    <name type="scientific">Paramecium pentaurelia</name>
    <dbReference type="NCBI Taxonomy" id="43138"/>
    <lineage>
        <taxon>Eukaryota</taxon>
        <taxon>Sar</taxon>
        <taxon>Alveolata</taxon>
        <taxon>Ciliophora</taxon>
        <taxon>Intramacronucleata</taxon>
        <taxon>Oligohymenophorea</taxon>
        <taxon>Peniculida</taxon>
        <taxon>Parameciidae</taxon>
        <taxon>Paramecium</taxon>
    </lineage>
</organism>
<feature type="transmembrane region" description="Helical" evidence="1">
    <location>
        <begin position="2408"/>
        <end position="2427"/>
    </location>
</feature>